<proteinExistence type="predicted"/>
<dbReference type="PANTHER" id="PTHR24348">
    <property type="entry name" value="SERINE/THREONINE-PROTEIN KINASE UNC-51-RELATED"/>
    <property type="match status" value="1"/>
</dbReference>
<dbReference type="GO" id="GO:0016020">
    <property type="term" value="C:membrane"/>
    <property type="evidence" value="ECO:0007669"/>
    <property type="project" value="TreeGrafter"/>
</dbReference>
<feature type="region of interest" description="Disordered" evidence="5">
    <location>
        <begin position="295"/>
        <end position="320"/>
    </location>
</feature>
<keyword evidence="3" id="KW-0418">Kinase</keyword>
<dbReference type="AlphaFoldDB" id="A0A6C0EI56"/>
<protein>
    <recommendedName>
        <fullName evidence="6">Protein kinase domain-containing protein</fullName>
    </recommendedName>
</protein>
<dbReference type="FunFam" id="1.10.510.10:FF:000571">
    <property type="entry name" value="Maternal embryonic leucine zipper kinase"/>
    <property type="match status" value="1"/>
</dbReference>
<dbReference type="PROSITE" id="PS00108">
    <property type="entry name" value="PROTEIN_KINASE_ST"/>
    <property type="match status" value="1"/>
</dbReference>
<dbReference type="GO" id="GO:0005776">
    <property type="term" value="C:autophagosome"/>
    <property type="evidence" value="ECO:0007669"/>
    <property type="project" value="TreeGrafter"/>
</dbReference>
<keyword evidence="4" id="KW-0067">ATP-binding</keyword>
<reference evidence="7" key="1">
    <citation type="journal article" date="2020" name="Nature">
        <title>Giant virus diversity and host interactions through global metagenomics.</title>
        <authorList>
            <person name="Schulz F."/>
            <person name="Roux S."/>
            <person name="Paez-Espino D."/>
            <person name="Jungbluth S."/>
            <person name="Walsh D.A."/>
            <person name="Denef V.J."/>
            <person name="McMahon K.D."/>
            <person name="Konstantinidis K.T."/>
            <person name="Eloe-Fadrosh E.A."/>
            <person name="Kyrpides N.C."/>
            <person name="Woyke T."/>
        </authorList>
    </citation>
    <scope>NUCLEOTIDE SEQUENCE</scope>
    <source>
        <strain evidence="7">GVMAG-M-3300001351-8</strain>
    </source>
</reference>
<keyword evidence="2" id="KW-0547">Nucleotide-binding</keyword>
<evidence type="ECO:0000313" key="7">
    <source>
        <dbReference type="EMBL" id="QHT28854.1"/>
    </source>
</evidence>
<accession>A0A6C0EI56</accession>
<dbReference type="SMART" id="SM00220">
    <property type="entry name" value="S_TKc"/>
    <property type="match status" value="1"/>
</dbReference>
<dbReference type="PANTHER" id="PTHR24348:SF22">
    <property type="entry name" value="NON-SPECIFIC SERINE_THREONINE PROTEIN KINASE"/>
    <property type="match status" value="1"/>
</dbReference>
<dbReference type="InterPro" id="IPR001245">
    <property type="entry name" value="Ser-Thr/Tyr_kinase_cat_dom"/>
</dbReference>
<dbReference type="GO" id="GO:0000045">
    <property type="term" value="P:autophagosome assembly"/>
    <property type="evidence" value="ECO:0007669"/>
    <property type="project" value="TreeGrafter"/>
</dbReference>
<dbReference type="Gene3D" id="1.10.510.10">
    <property type="entry name" value="Transferase(Phosphotransferase) domain 1"/>
    <property type="match status" value="1"/>
</dbReference>
<evidence type="ECO:0000256" key="2">
    <source>
        <dbReference type="ARBA" id="ARBA00022741"/>
    </source>
</evidence>
<dbReference type="SUPFAM" id="SSF56112">
    <property type="entry name" value="Protein kinase-like (PK-like)"/>
    <property type="match status" value="1"/>
</dbReference>
<dbReference type="PRINTS" id="PR00109">
    <property type="entry name" value="TYRKINASE"/>
</dbReference>
<dbReference type="GO" id="GO:0005524">
    <property type="term" value="F:ATP binding"/>
    <property type="evidence" value="ECO:0007669"/>
    <property type="project" value="UniProtKB-KW"/>
</dbReference>
<dbReference type="GO" id="GO:0000407">
    <property type="term" value="C:phagophore assembly site"/>
    <property type="evidence" value="ECO:0007669"/>
    <property type="project" value="TreeGrafter"/>
</dbReference>
<evidence type="ECO:0000256" key="4">
    <source>
        <dbReference type="ARBA" id="ARBA00022840"/>
    </source>
</evidence>
<feature type="compositionally biased region" description="Low complexity" evidence="5">
    <location>
        <begin position="297"/>
        <end position="307"/>
    </location>
</feature>
<dbReference type="InterPro" id="IPR045269">
    <property type="entry name" value="Atg1-like"/>
</dbReference>
<dbReference type="PROSITE" id="PS50011">
    <property type="entry name" value="PROTEIN_KINASE_DOM"/>
    <property type="match status" value="1"/>
</dbReference>
<evidence type="ECO:0000259" key="6">
    <source>
        <dbReference type="PROSITE" id="PS50011"/>
    </source>
</evidence>
<dbReference type="InterPro" id="IPR000719">
    <property type="entry name" value="Prot_kinase_dom"/>
</dbReference>
<dbReference type="EMBL" id="MN738865">
    <property type="protein sequence ID" value="QHT28854.1"/>
    <property type="molecule type" value="Genomic_DNA"/>
</dbReference>
<evidence type="ECO:0000256" key="5">
    <source>
        <dbReference type="SAM" id="MobiDB-lite"/>
    </source>
</evidence>
<keyword evidence="1" id="KW-0808">Transferase</keyword>
<dbReference type="GO" id="GO:0010506">
    <property type="term" value="P:regulation of autophagy"/>
    <property type="evidence" value="ECO:0007669"/>
    <property type="project" value="InterPro"/>
</dbReference>
<dbReference type="GO" id="GO:0004674">
    <property type="term" value="F:protein serine/threonine kinase activity"/>
    <property type="evidence" value="ECO:0007669"/>
    <property type="project" value="InterPro"/>
</dbReference>
<evidence type="ECO:0000256" key="1">
    <source>
        <dbReference type="ARBA" id="ARBA00022679"/>
    </source>
</evidence>
<dbReference type="InterPro" id="IPR011009">
    <property type="entry name" value="Kinase-like_dom_sf"/>
</dbReference>
<dbReference type="InterPro" id="IPR008271">
    <property type="entry name" value="Ser/Thr_kinase_AS"/>
</dbReference>
<dbReference type="Pfam" id="PF00069">
    <property type="entry name" value="Pkinase"/>
    <property type="match status" value="1"/>
</dbReference>
<dbReference type="GO" id="GO:0005829">
    <property type="term" value="C:cytosol"/>
    <property type="evidence" value="ECO:0007669"/>
    <property type="project" value="TreeGrafter"/>
</dbReference>
<sequence length="385" mass="44951">MDYKTLNNYFYNNKQIAQGSFSVIYRGYNIQDRTPVAIKKIIKQVDKKYINSEIDIMKTLNHINILKLYDVITHKNNLFLVLEYCNKGDLTNYIRSGDNTHDIDYIKQILCGLNYLYKNNILHRDIKPQNILINNNIIKICDFGFAKKIKDYDLLNTFCGSPLYMAPEILKYREYTDKSDIWSLGVIMYEIIFKQHPYMSSNHIDLINKIKKNDLIIGNSPLSPLLKKMLVNNPKDRIPWVELFSTNWFENYDKKDDVELTFDDMFDNLESGSLMSLSPNDDEYFDDEYYDDEYYDANDNTNDNANGEGEGEEEEGSLNIRKESKIYPHSAPNQTHYLENYINNKSKTIESSYKILGKSPKLSNTIGLYNCLNKSVGTIKNFFGT</sequence>
<feature type="domain" description="Protein kinase" evidence="6">
    <location>
        <begin position="10"/>
        <end position="249"/>
    </location>
</feature>
<evidence type="ECO:0000256" key="3">
    <source>
        <dbReference type="ARBA" id="ARBA00022777"/>
    </source>
</evidence>
<name>A0A6C0EI56_9ZZZZ</name>
<organism evidence="7">
    <name type="scientific">viral metagenome</name>
    <dbReference type="NCBI Taxonomy" id="1070528"/>
    <lineage>
        <taxon>unclassified sequences</taxon>
        <taxon>metagenomes</taxon>
        <taxon>organismal metagenomes</taxon>
    </lineage>
</organism>